<keyword evidence="1" id="KW-0378">Hydrolase</keyword>
<evidence type="ECO:0000313" key="2">
    <source>
        <dbReference type="EMBL" id="MQM22641.1"/>
    </source>
</evidence>
<dbReference type="PANTHER" id="PTHR45738">
    <property type="entry name" value="POLYPHOSPHOINOSITIDE PHOSPHATASE"/>
    <property type="match status" value="1"/>
</dbReference>
<dbReference type="InterPro" id="IPR043573">
    <property type="entry name" value="Fig4-like"/>
</dbReference>
<reference evidence="2" key="1">
    <citation type="submission" date="2017-07" db="EMBL/GenBank/DDBJ databases">
        <title>Taro Niue Genome Assembly and Annotation.</title>
        <authorList>
            <person name="Atibalentja N."/>
            <person name="Keating K."/>
            <person name="Fields C.J."/>
        </authorList>
    </citation>
    <scope>NUCLEOTIDE SEQUENCE</scope>
    <source>
        <strain evidence="2">Niue_2</strain>
        <tissue evidence="2">Leaf</tissue>
    </source>
</reference>
<dbReference type="OrthoDB" id="1717320at2759"/>
<evidence type="ECO:0000256" key="1">
    <source>
        <dbReference type="ARBA" id="ARBA00022801"/>
    </source>
</evidence>
<comment type="caution">
    <text evidence="2">The sequence shown here is derived from an EMBL/GenBank/DDBJ whole genome shotgun (WGS) entry which is preliminary data.</text>
</comment>
<evidence type="ECO:0000313" key="3">
    <source>
        <dbReference type="Proteomes" id="UP000652761"/>
    </source>
</evidence>
<protein>
    <submittedName>
        <fullName evidence="2">Uncharacterized protein</fullName>
    </submittedName>
</protein>
<name>A0A843XUA6_COLES</name>
<keyword evidence="3" id="KW-1185">Reference proteome</keyword>
<organism evidence="2 3">
    <name type="scientific">Colocasia esculenta</name>
    <name type="common">Wild taro</name>
    <name type="synonym">Arum esculentum</name>
    <dbReference type="NCBI Taxonomy" id="4460"/>
    <lineage>
        <taxon>Eukaryota</taxon>
        <taxon>Viridiplantae</taxon>
        <taxon>Streptophyta</taxon>
        <taxon>Embryophyta</taxon>
        <taxon>Tracheophyta</taxon>
        <taxon>Spermatophyta</taxon>
        <taxon>Magnoliopsida</taxon>
        <taxon>Liliopsida</taxon>
        <taxon>Araceae</taxon>
        <taxon>Aroideae</taxon>
        <taxon>Colocasieae</taxon>
        <taxon>Colocasia</taxon>
    </lineage>
</organism>
<dbReference type="AlphaFoldDB" id="A0A843XUA6"/>
<sequence>MDAEKQEAMNVFLGYFQPQQCESSLWELDYNVETGHNYVDENSRMLLARAASRMHDGWSFFERSLSDGSIVCESCTPVSSTHNGQKRLINSALPDKISEGRTRCHSDSTPEMSICESDVSYSRYSPSSICRKLFTESAHAVLNGHGADPSNWSNFLDIDYLSSSGNSCEEEIYDRSSIVNSPSENISTESLVNGTMIETAPMLKENGFLIMGQDSTEKLVAFGAAGNMDKLGGFSDSFVHWVVHGETLCH</sequence>
<proteinExistence type="predicted"/>
<dbReference type="EMBL" id="NMUH01013480">
    <property type="protein sequence ID" value="MQM22641.1"/>
    <property type="molecule type" value="Genomic_DNA"/>
</dbReference>
<dbReference type="GO" id="GO:0046856">
    <property type="term" value="P:phosphatidylinositol dephosphorylation"/>
    <property type="evidence" value="ECO:0007669"/>
    <property type="project" value="InterPro"/>
</dbReference>
<gene>
    <name evidence="2" type="ORF">Taro_055696</name>
</gene>
<dbReference type="GO" id="GO:0043813">
    <property type="term" value="F:phosphatidylinositol-3,5-bisphosphate 5-phosphatase activity"/>
    <property type="evidence" value="ECO:0007669"/>
    <property type="project" value="InterPro"/>
</dbReference>
<dbReference type="PANTHER" id="PTHR45738:SF3">
    <property type="entry name" value="OS03G0182400 PROTEIN"/>
    <property type="match status" value="1"/>
</dbReference>
<accession>A0A843XUA6</accession>
<dbReference type="Proteomes" id="UP000652761">
    <property type="component" value="Unassembled WGS sequence"/>
</dbReference>